<sequence length="543" mass="58140">MKKRVFPFCLILFLCLFTLFPENSRAADGDITLTLTVPTAANSTIASGRSFSVQGTLDAANGTVIPEDAVLTITLTDGSGNTVQTVSQNQKNNDNVDVSNPLVSYYDKSDPNRDNLKSAGMAEILYDPTDSTASLKNGTTKCYYSDTQFRGVIVGATHAAIDDHMNYVDGSGNPYTALDDGTYTIEVTLTDKDGTSLATANSDITIGTNPNKVLARFSPNDHFAKVQTWADQKGYTVYNDPFPGYFSQGDVFAEILPMWRAADITEYTQGKVHMVVYNMKGSSSSYSVELGYLQSVGAISDPDRFAAYYYDIGEPSLTVPEAGIDLTGTIVPFASGDTLALTRADTVTDGTLDNTINTESPAILATDTDLTDGVTVAPGTDLAIQGVTAPIQLDSADVKNNGDNSYTLNNKISTLAYTLDNGSQSWTEEKSVETLKRVDNSDWSNPSELEFSHVLTIPDSMAGQNLSVSVVGYDKHGHKVDGTEENFSVVVEDPTPSPSPTISTASSNNVPTGLTQTSPALELAALLLSLSLLLLGVRLHRNY</sequence>
<dbReference type="RefSeq" id="WP_090307755.1">
    <property type="nucleotide sequence ID" value="NZ_FNRK01000013.1"/>
</dbReference>
<protein>
    <recommendedName>
        <fullName evidence="5">Ig-like domain (Group 3)</fullName>
    </recommendedName>
</protein>
<keyword evidence="4" id="KW-1185">Reference proteome</keyword>
<evidence type="ECO:0000313" key="3">
    <source>
        <dbReference type="EMBL" id="SEA54973.1"/>
    </source>
</evidence>
<dbReference type="EMBL" id="FNRK01000013">
    <property type="protein sequence ID" value="SEA54973.1"/>
    <property type="molecule type" value="Genomic_DNA"/>
</dbReference>
<feature type="signal peptide" evidence="2">
    <location>
        <begin position="1"/>
        <end position="26"/>
    </location>
</feature>
<organism evidence="3 4">
    <name type="scientific">Eubacterium aggregans</name>
    <dbReference type="NCBI Taxonomy" id="81409"/>
    <lineage>
        <taxon>Bacteria</taxon>
        <taxon>Bacillati</taxon>
        <taxon>Bacillota</taxon>
        <taxon>Clostridia</taxon>
        <taxon>Eubacteriales</taxon>
        <taxon>Eubacteriaceae</taxon>
        <taxon>Eubacterium</taxon>
    </lineage>
</organism>
<evidence type="ECO:0000256" key="1">
    <source>
        <dbReference type="SAM" id="MobiDB-lite"/>
    </source>
</evidence>
<name>A0A1H4C3V9_9FIRM</name>
<feature type="chain" id="PRO_5011570140" description="Ig-like domain (Group 3)" evidence="2">
    <location>
        <begin position="27"/>
        <end position="543"/>
    </location>
</feature>
<evidence type="ECO:0000256" key="2">
    <source>
        <dbReference type="SAM" id="SignalP"/>
    </source>
</evidence>
<feature type="region of interest" description="Disordered" evidence="1">
    <location>
        <begin position="492"/>
        <end position="513"/>
    </location>
</feature>
<reference evidence="3 4" key="1">
    <citation type="submission" date="2016-10" db="EMBL/GenBank/DDBJ databases">
        <authorList>
            <person name="de Groot N.N."/>
        </authorList>
    </citation>
    <scope>NUCLEOTIDE SEQUENCE [LARGE SCALE GENOMIC DNA]</scope>
    <source>
        <strain evidence="3 4">SR12</strain>
    </source>
</reference>
<dbReference type="OrthoDB" id="1762678at2"/>
<dbReference type="AlphaFoldDB" id="A0A1H4C3V9"/>
<keyword evidence="2" id="KW-0732">Signal</keyword>
<evidence type="ECO:0000313" key="4">
    <source>
        <dbReference type="Proteomes" id="UP000199394"/>
    </source>
</evidence>
<evidence type="ECO:0008006" key="5">
    <source>
        <dbReference type="Google" id="ProtNLM"/>
    </source>
</evidence>
<accession>A0A1H4C3V9</accession>
<dbReference type="Proteomes" id="UP000199394">
    <property type="component" value="Unassembled WGS sequence"/>
</dbReference>
<gene>
    <name evidence="3" type="ORF">SAMN04515656_11369</name>
</gene>
<proteinExistence type="predicted"/>